<protein>
    <recommendedName>
        <fullName evidence="2">DNA ligase (ATP)</fullName>
        <ecNumber evidence="2">6.5.1.1</ecNumber>
    </recommendedName>
</protein>
<proteinExistence type="inferred from homology"/>
<dbReference type="CDD" id="cd07905">
    <property type="entry name" value="Adenylation_DNA_ligase_LigC"/>
    <property type="match status" value="1"/>
</dbReference>
<accession>A0A844ASF1</accession>
<feature type="region of interest" description="Disordered" evidence="5">
    <location>
        <begin position="270"/>
        <end position="294"/>
    </location>
</feature>
<evidence type="ECO:0000256" key="1">
    <source>
        <dbReference type="ARBA" id="ARBA00007572"/>
    </source>
</evidence>
<evidence type="ECO:0000259" key="6">
    <source>
        <dbReference type="Pfam" id="PF01068"/>
    </source>
</evidence>
<dbReference type="CDD" id="cd07970">
    <property type="entry name" value="OBF_DNA_ligase_LigC"/>
    <property type="match status" value="1"/>
</dbReference>
<dbReference type="InterPro" id="IPR012340">
    <property type="entry name" value="NA-bd_OB-fold"/>
</dbReference>
<dbReference type="InterPro" id="IPR012310">
    <property type="entry name" value="DNA_ligase_ATP-dep_cent"/>
</dbReference>
<dbReference type="Pfam" id="PF01068">
    <property type="entry name" value="DNA_ligase_A_M"/>
    <property type="match status" value="1"/>
</dbReference>
<dbReference type="GO" id="GO:0005524">
    <property type="term" value="F:ATP binding"/>
    <property type="evidence" value="ECO:0007669"/>
    <property type="project" value="InterPro"/>
</dbReference>
<dbReference type="GO" id="GO:0006281">
    <property type="term" value="P:DNA repair"/>
    <property type="evidence" value="ECO:0007669"/>
    <property type="project" value="InterPro"/>
</dbReference>
<dbReference type="InterPro" id="IPR012309">
    <property type="entry name" value="DNA_ligase_ATP-dep_C"/>
</dbReference>
<dbReference type="Gene3D" id="2.40.50.140">
    <property type="entry name" value="Nucleic acid-binding proteins"/>
    <property type="match status" value="1"/>
</dbReference>
<dbReference type="AlphaFoldDB" id="A0A844ASF1"/>
<evidence type="ECO:0000313" key="8">
    <source>
        <dbReference type="EMBL" id="MRD47014.1"/>
    </source>
</evidence>
<evidence type="ECO:0000256" key="3">
    <source>
        <dbReference type="ARBA" id="ARBA00022598"/>
    </source>
</evidence>
<evidence type="ECO:0000259" key="7">
    <source>
        <dbReference type="Pfam" id="PF04679"/>
    </source>
</evidence>
<dbReference type="SUPFAM" id="SSF50249">
    <property type="entry name" value="Nucleic acid-binding proteins"/>
    <property type="match status" value="1"/>
</dbReference>
<dbReference type="RefSeq" id="WP_153584359.1">
    <property type="nucleotide sequence ID" value="NZ_WJBU01000006.1"/>
</dbReference>
<feature type="domain" description="DNA ligase ATP-dependent C-terminal" evidence="7">
    <location>
        <begin position="221"/>
        <end position="335"/>
    </location>
</feature>
<dbReference type="PANTHER" id="PTHR45674:SF4">
    <property type="entry name" value="DNA LIGASE 1"/>
    <property type="match status" value="1"/>
</dbReference>
<evidence type="ECO:0000256" key="5">
    <source>
        <dbReference type="SAM" id="MobiDB-lite"/>
    </source>
</evidence>
<dbReference type="EC" id="6.5.1.1" evidence="2"/>
<dbReference type="InterPro" id="IPR044117">
    <property type="entry name" value="OBF_LigC-like"/>
</dbReference>
<evidence type="ECO:0000256" key="4">
    <source>
        <dbReference type="ARBA" id="ARBA00034003"/>
    </source>
</evidence>
<comment type="catalytic activity">
    <reaction evidence="4">
        <text>ATP + (deoxyribonucleotide)n-3'-hydroxyl + 5'-phospho-(deoxyribonucleotide)m = (deoxyribonucleotide)n+m + AMP + diphosphate.</text>
        <dbReference type="EC" id="6.5.1.1"/>
    </reaction>
</comment>
<dbReference type="EMBL" id="WJBU01000006">
    <property type="protein sequence ID" value="MRD47014.1"/>
    <property type="molecule type" value="Genomic_DNA"/>
</dbReference>
<sequence length="364" mass="40667">MTATNPSASPPIEPMLAKVAQELPASEGFLFEPKWDGLRALVFSNKDGIYIQGRDKKPLNRYFPELERALFEVLPKGCVLDGEIVVSGDKGLDFDALQARIHPSTTRVALLAKKTPASFVAFDLLCAGGKSTMALPQAQRRVRLERFLAAAKPPLYLTPMTRDRAVAQDWLDRFEGAGLDGVMAKPEALPYTPAKRALFKIKHERTADCVVAGFRFYKDREDAVGSLLLGLYDELGVLQHMGSASTFTMEQRVALLEELAPLRKDALKNHPWANWGEPQAHEEERQPGVRSRSAAGKDLRWEALRPERAAEVKYDQLQGDRFRNAATFVRWRDDKPAAQCRYGQLETVGAAELQAMFTARSNKR</sequence>
<name>A0A844ASF1_9BURK</name>
<dbReference type="InterPro" id="IPR044119">
    <property type="entry name" value="Adenylation_LigC-like"/>
</dbReference>
<dbReference type="PANTHER" id="PTHR45674">
    <property type="entry name" value="DNA LIGASE 1/3 FAMILY MEMBER"/>
    <property type="match status" value="1"/>
</dbReference>
<dbReference type="InterPro" id="IPR050191">
    <property type="entry name" value="ATP-dep_DNA_ligase"/>
</dbReference>
<keyword evidence="9" id="KW-1185">Reference proteome</keyword>
<comment type="caution">
    <text evidence="8">The sequence shown here is derived from an EMBL/GenBank/DDBJ whole genome shotgun (WGS) entry which is preliminary data.</text>
</comment>
<keyword evidence="3 8" id="KW-0436">Ligase</keyword>
<evidence type="ECO:0000313" key="9">
    <source>
        <dbReference type="Proteomes" id="UP000487350"/>
    </source>
</evidence>
<dbReference type="SUPFAM" id="SSF56091">
    <property type="entry name" value="DNA ligase/mRNA capping enzyme, catalytic domain"/>
    <property type="match status" value="1"/>
</dbReference>
<dbReference type="Gene3D" id="3.30.470.30">
    <property type="entry name" value="DNA ligase/mRNA capping enzyme"/>
    <property type="match status" value="1"/>
</dbReference>
<comment type="similarity">
    <text evidence="1">Belongs to the ATP-dependent DNA ligase family.</text>
</comment>
<dbReference type="GO" id="GO:0003910">
    <property type="term" value="F:DNA ligase (ATP) activity"/>
    <property type="evidence" value="ECO:0007669"/>
    <property type="project" value="UniProtKB-EC"/>
</dbReference>
<dbReference type="NCBIfam" id="NF006078">
    <property type="entry name" value="PRK08224.1"/>
    <property type="match status" value="1"/>
</dbReference>
<gene>
    <name evidence="8" type="ORF">GHT07_06975</name>
</gene>
<dbReference type="OrthoDB" id="5503604at2"/>
<dbReference type="GO" id="GO:0006310">
    <property type="term" value="P:DNA recombination"/>
    <property type="evidence" value="ECO:0007669"/>
    <property type="project" value="InterPro"/>
</dbReference>
<reference evidence="8 9" key="1">
    <citation type="submission" date="2019-11" db="EMBL/GenBank/DDBJ databases">
        <title>Caenimonas koreensis gen. nov., sp. nov., isolated from activated sludge.</title>
        <authorList>
            <person name="Seung H.R."/>
        </authorList>
    </citation>
    <scope>NUCLEOTIDE SEQUENCE [LARGE SCALE GENOMIC DNA]</scope>
    <source>
        <strain evidence="8 9">EMB320</strain>
    </source>
</reference>
<evidence type="ECO:0000256" key="2">
    <source>
        <dbReference type="ARBA" id="ARBA00012727"/>
    </source>
</evidence>
<feature type="domain" description="ATP-dependent DNA ligase family profile" evidence="6">
    <location>
        <begin position="14"/>
        <end position="202"/>
    </location>
</feature>
<dbReference type="Proteomes" id="UP000487350">
    <property type="component" value="Unassembled WGS sequence"/>
</dbReference>
<organism evidence="8 9">
    <name type="scientific">Caenimonas koreensis DSM 17982</name>
    <dbReference type="NCBI Taxonomy" id="1121255"/>
    <lineage>
        <taxon>Bacteria</taxon>
        <taxon>Pseudomonadati</taxon>
        <taxon>Pseudomonadota</taxon>
        <taxon>Betaproteobacteria</taxon>
        <taxon>Burkholderiales</taxon>
        <taxon>Comamonadaceae</taxon>
        <taxon>Caenimonas</taxon>
    </lineage>
</organism>
<dbReference type="Pfam" id="PF04679">
    <property type="entry name" value="DNA_ligase_A_C"/>
    <property type="match status" value="1"/>
</dbReference>